<dbReference type="GO" id="GO:0016887">
    <property type="term" value="F:ATP hydrolysis activity"/>
    <property type="evidence" value="ECO:0007669"/>
    <property type="project" value="InterPro"/>
</dbReference>
<keyword evidence="3" id="KW-1133">Transmembrane helix</keyword>
<dbReference type="GO" id="GO:0005737">
    <property type="term" value="C:cytoplasm"/>
    <property type="evidence" value="ECO:0007669"/>
    <property type="project" value="UniProtKB-ARBA"/>
</dbReference>
<evidence type="ECO:0000256" key="3">
    <source>
        <dbReference type="SAM" id="Phobius"/>
    </source>
</evidence>
<dbReference type="KEGG" id="bbel:109461996"/>
<dbReference type="InterPro" id="IPR027417">
    <property type="entry name" value="P-loop_NTPase"/>
</dbReference>
<proteinExistence type="inferred from homology"/>
<evidence type="ECO:0000313" key="5">
    <source>
        <dbReference type="Proteomes" id="UP000515135"/>
    </source>
</evidence>
<feature type="region of interest" description="Disordered" evidence="2">
    <location>
        <begin position="88"/>
        <end position="284"/>
    </location>
</feature>
<dbReference type="GeneID" id="109461996"/>
<feature type="transmembrane region" description="Helical" evidence="3">
    <location>
        <begin position="297"/>
        <end position="318"/>
    </location>
</feature>
<dbReference type="InterPro" id="IPR049337">
    <property type="entry name" value="TOR1A_C"/>
</dbReference>
<dbReference type="PANTHER" id="PTHR10760">
    <property type="entry name" value="TORSIN"/>
    <property type="match status" value="1"/>
</dbReference>
<dbReference type="RefSeq" id="XP_019614037.1">
    <property type="nucleotide sequence ID" value="XM_019758478.1"/>
</dbReference>
<protein>
    <submittedName>
        <fullName evidence="6">Uncharacterized protein LOC109461996</fullName>
    </submittedName>
</protein>
<feature type="region of interest" description="Disordered" evidence="2">
    <location>
        <begin position="536"/>
        <end position="573"/>
    </location>
</feature>
<dbReference type="SUPFAM" id="SSF52540">
    <property type="entry name" value="P-loop containing nucleoside triphosphate hydrolases"/>
    <property type="match status" value="1"/>
</dbReference>
<dbReference type="Proteomes" id="UP000515135">
    <property type="component" value="Unplaced"/>
</dbReference>
<dbReference type="Gene3D" id="3.40.50.300">
    <property type="entry name" value="P-loop containing nucleotide triphosphate hydrolases"/>
    <property type="match status" value="1"/>
</dbReference>
<keyword evidence="3" id="KW-0812">Transmembrane</keyword>
<feature type="compositionally biased region" description="Polar residues" evidence="2">
    <location>
        <begin position="92"/>
        <end position="103"/>
    </location>
</feature>
<sequence>MMLNNNRQYPTYQSTTGNGPSKTNQLPNKALLHQVVSATQSWSSLNSVNGSLQPYPGTNSTVWRQQQVPQNEQSFPLRKTLSVPAYFRSPTHHTPSYIPNTGKGTKKASPPPISPLLVHESPTSTAPAYSNALTVPPDRHLNHSQRSPFASGSTSEMSSTTSLWSTHHASLPLKSSHSSGAALTSPVRKREAQTRQGMSPKCLSLPAMSPGNRDVGRYGNIPVPRSLQPSMSESPTRSSPKPGRNLSTPPAKKKTLRHRKLGYPETNSNNNHTQAATDEKSKIEDVKKPKKCSQRSFILPLIAVLTVCVIAVTAVQLYEHDNINEGNPCSISALEEELNQRLFGQHIAKRVVLEALFGNLAETHGSAPLVMSFLGPSGVGKTFVSRIVSTFLSENCGVQVHEFIIPHHFPHPEEAQLYREQVRHWVKGNISYSNLKRHLFVFDEMEKVYPDLADGLLSLLEEDTSNSMYIFIYSTGELYLSRYLLEELSKGKSRESIREDEIQDLFRQLEQIPKPSGIDSASSKSAKTASTVKQHRNIPEGHAPVNHPATMATAPPPTEDVSPEATDSDRPQLVWPGDLGGKISNRYLVPFLPLEREHVLKCAEVKLATDGRTVSMETAQPIVDEMQFYPRERPVFSRYGCKRLSARVDMSKDN</sequence>
<keyword evidence="5" id="KW-1185">Reference proteome</keyword>
<dbReference type="Pfam" id="PF21376">
    <property type="entry name" value="TOR1A_C"/>
    <property type="match status" value="1"/>
</dbReference>
<feature type="compositionally biased region" description="Polar residues" evidence="2">
    <location>
        <begin position="121"/>
        <end position="133"/>
    </location>
</feature>
<evidence type="ECO:0000256" key="2">
    <source>
        <dbReference type="SAM" id="MobiDB-lite"/>
    </source>
</evidence>
<feature type="compositionally biased region" description="Polar residues" evidence="2">
    <location>
        <begin position="265"/>
        <end position="276"/>
    </location>
</feature>
<dbReference type="PRINTS" id="PR00300">
    <property type="entry name" value="CLPPROTEASEA"/>
</dbReference>
<dbReference type="GO" id="GO:0005524">
    <property type="term" value="F:ATP binding"/>
    <property type="evidence" value="ECO:0007669"/>
    <property type="project" value="InterPro"/>
</dbReference>
<feature type="region of interest" description="Disordered" evidence="2">
    <location>
        <begin position="1"/>
        <end position="23"/>
    </location>
</feature>
<feature type="compositionally biased region" description="Low complexity" evidence="2">
    <location>
        <begin position="151"/>
        <end position="166"/>
    </location>
</feature>
<dbReference type="GO" id="GO:0012505">
    <property type="term" value="C:endomembrane system"/>
    <property type="evidence" value="ECO:0007669"/>
    <property type="project" value="UniProtKB-ARBA"/>
</dbReference>
<reference evidence="6" key="1">
    <citation type="submission" date="2025-08" db="UniProtKB">
        <authorList>
            <consortium name="RefSeq"/>
        </authorList>
    </citation>
    <scope>IDENTIFICATION</scope>
    <source>
        <tissue evidence="6">Gonad</tissue>
    </source>
</reference>
<name>A0A6P4Y5Q6_BRABE</name>
<feature type="domain" description="Torsin-1A C-terminal" evidence="4">
    <location>
        <begin position="594"/>
        <end position="649"/>
    </location>
</feature>
<dbReference type="Pfam" id="PF06309">
    <property type="entry name" value="Torsin"/>
    <property type="match status" value="1"/>
</dbReference>
<accession>A0A6P4Y5Q6</accession>
<feature type="compositionally biased region" description="Polar residues" evidence="2">
    <location>
        <begin position="173"/>
        <end position="182"/>
    </location>
</feature>
<dbReference type="InterPro" id="IPR001270">
    <property type="entry name" value="ClpA/B"/>
</dbReference>
<gene>
    <name evidence="6" type="primary">LOC109461996</name>
</gene>
<feature type="compositionally biased region" description="Polar residues" evidence="2">
    <location>
        <begin position="227"/>
        <end position="239"/>
    </location>
</feature>
<evidence type="ECO:0000313" key="6">
    <source>
        <dbReference type="RefSeq" id="XP_019614037.1"/>
    </source>
</evidence>
<dbReference type="PANTHER" id="PTHR10760:SF2">
    <property type="entry name" value="LD13476P-RELATED"/>
    <property type="match status" value="1"/>
</dbReference>
<feature type="compositionally biased region" description="Basic residues" evidence="2">
    <location>
        <begin position="251"/>
        <end position="261"/>
    </location>
</feature>
<evidence type="ECO:0000259" key="4">
    <source>
        <dbReference type="Pfam" id="PF21376"/>
    </source>
</evidence>
<dbReference type="OrthoDB" id="19623at2759"/>
<dbReference type="InterPro" id="IPR010448">
    <property type="entry name" value="Torsin"/>
</dbReference>
<dbReference type="AlphaFoldDB" id="A0A6P4Y5Q6"/>
<organism evidence="5 6">
    <name type="scientific">Branchiostoma belcheri</name>
    <name type="common">Amphioxus</name>
    <dbReference type="NCBI Taxonomy" id="7741"/>
    <lineage>
        <taxon>Eukaryota</taxon>
        <taxon>Metazoa</taxon>
        <taxon>Chordata</taxon>
        <taxon>Cephalochordata</taxon>
        <taxon>Leptocardii</taxon>
        <taxon>Amphioxiformes</taxon>
        <taxon>Branchiostomatidae</taxon>
        <taxon>Branchiostoma</taxon>
    </lineage>
</organism>
<keyword evidence="3" id="KW-0472">Membrane</keyword>
<comment type="similarity">
    <text evidence="1">Belongs to the ClpA/ClpB family. Torsin subfamily.</text>
</comment>
<evidence type="ECO:0000256" key="1">
    <source>
        <dbReference type="ARBA" id="ARBA00006235"/>
    </source>
</evidence>